<comment type="function">
    <text evidence="1 6">Catalyzes the insertion of molybdate into adenylated molybdopterin with the concomitant release of AMP.</text>
</comment>
<evidence type="ECO:0000313" key="8">
    <source>
        <dbReference type="EMBL" id="GLR64171.1"/>
    </source>
</evidence>
<feature type="domain" description="MoaB/Mog" evidence="7">
    <location>
        <begin position="179"/>
        <end position="316"/>
    </location>
</feature>
<dbReference type="PANTHER" id="PTHR10192:SF5">
    <property type="entry name" value="GEPHYRIN"/>
    <property type="match status" value="1"/>
</dbReference>
<evidence type="ECO:0000256" key="6">
    <source>
        <dbReference type="RuleBase" id="RU365090"/>
    </source>
</evidence>
<dbReference type="Pfam" id="PF03453">
    <property type="entry name" value="MoeA_N"/>
    <property type="match status" value="1"/>
</dbReference>
<keyword evidence="6" id="KW-0460">Magnesium</keyword>
<dbReference type="CDD" id="cd00887">
    <property type="entry name" value="MoeA"/>
    <property type="match status" value="1"/>
</dbReference>
<dbReference type="InterPro" id="IPR008284">
    <property type="entry name" value="MoCF_biosynth_CS"/>
</dbReference>
<dbReference type="Pfam" id="PF00994">
    <property type="entry name" value="MoCF_biosynth"/>
    <property type="match status" value="1"/>
</dbReference>
<dbReference type="InterPro" id="IPR036688">
    <property type="entry name" value="MoeA_C_domain_IV_sf"/>
</dbReference>
<evidence type="ECO:0000256" key="1">
    <source>
        <dbReference type="ARBA" id="ARBA00002901"/>
    </source>
</evidence>
<keyword evidence="9" id="KW-1185">Reference proteome</keyword>
<comment type="cofactor">
    <cofactor evidence="6">
        <name>Mg(2+)</name>
        <dbReference type="ChEBI" id="CHEBI:18420"/>
    </cofactor>
</comment>
<proteinExistence type="inferred from homology"/>
<dbReference type="Gene3D" id="3.90.105.10">
    <property type="entry name" value="Molybdopterin biosynthesis moea protein, domain 2"/>
    <property type="match status" value="1"/>
</dbReference>
<keyword evidence="6" id="KW-0479">Metal-binding</keyword>
<keyword evidence="6" id="KW-0500">Molybdenum</keyword>
<dbReference type="PROSITE" id="PS01079">
    <property type="entry name" value="MOCF_BIOSYNTHESIS_2"/>
    <property type="match status" value="1"/>
</dbReference>
<dbReference type="Gene3D" id="3.40.980.10">
    <property type="entry name" value="MoaB/Mog-like domain"/>
    <property type="match status" value="1"/>
</dbReference>
<dbReference type="Gene3D" id="2.170.190.11">
    <property type="entry name" value="Molybdopterin biosynthesis moea protein, domain 3"/>
    <property type="match status" value="1"/>
</dbReference>
<dbReference type="Gene3D" id="2.40.340.10">
    <property type="entry name" value="MoeA, C-terminal, domain IV"/>
    <property type="match status" value="1"/>
</dbReference>
<dbReference type="SUPFAM" id="SSF63882">
    <property type="entry name" value="MoeA N-terminal region -like"/>
    <property type="match status" value="1"/>
</dbReference>
<dbReference type="InterPro" id="IPR001453">
    <property type="entry name" value="MoaB/Mog_dom"/>
</dbReference>
<evidence type="ECO:0000256" key="2">
    <source>
        <dbReference type="ARBA" id="ARBA00005046"/>
    </source>
</evidence>
<dbReference type="NCBIfam" id="TIGR00177">
    <property type="entry name" value="molyb_syn"/>
    <property type="match status" value="1"/>
</dbReference>
<dbReference type="SUPFAM" id="SSF53218">
    <property type="entry name" value="Molybdenum cofactor biosynthesis proteins"/>
    <property type="match status" value="1"/>
</dbReference>
<name>A0ABQ5ZZS5_9GAMM</name>
<dbReference type="InterPro" id="IPR038987">
    <property type="entry name" value="MoeA-like"/>
</dbReference>
<dbReference type="NCBIfam" id="NF045515">
    <property type="entry name" value="Glp_gephyrin"/>
    <property type="match status" value="1"/>
</dbReference>
<dbReference type="InterPro" id="IPR036425">
    <property type="entry name" value="MoaB/Mog-like_dom_sf"/>
</dbReference>
<dbReference type="SUPFAM" id="SSF63867">
    <property type="entry name" value="MoeA C-terminal domain-like"/>
    <property type="match status" value="1"/>
</dbReference>
<evidence type="ECO:0000256" key="4">
    <source>
        <dbReference type="ARBA" id="ARBA00023150"/>
    </source>
</evidence>
<accession>A0ABQ5ZZS5</accession>
<dbReference type="Proteomes" id="UP001156682">
    <property type="component" value="Unassembled WGS sequence"/>
</dbReference>
<comment type="caution">
    <text evidence="8">The sequence shown here is derived from an EMBL/GenBank/DDBJ whole genome shotgun (WGS) entry which is preliminary data.</text>
</comment>
<dbReference type="EMBL" id="BSOR01000027">
    <property type="protein sequence ID" value="GLR64171.1"/>
    <property type="molecule type" value="Genomic_DNA"/>
</dbReference>
<dbReference type="InterPro" id="IPR036135">
    <property type="entry name" value="MoeA_linker/N_sf"/>
</dbReference>
<keyword evidence="6" id="KW-0808">Transferase</keyword>
<evidence type="ECO:0000259" key="7">
    <source>
        <dbReference type="SMART" id="SM00852"/>
    </source>
</evidence>
<dbReference type="PANTHER" id="PTHR10192">
    <property type="entry name" value="MOLYBDOPTERIN BIOSYNTHESIS PROTEIN"/>
    <property type="match status" value="1"/>
</dbReference>
<comment type="similarity">
    <text evidence="3 6">Belongs to the MoeA family.</text>
</comment>
<sequence>MTSSPKLMPVAQALEKILEQITPLQESEQLTLLKADKRILAADLLAPINVPPADNSSMDGYALAYADRGQPLVISQRITAGASPSPLQAGTCARIFTGAEIPAGANTVVMQEEVTLDEQGRAIIPENLVSGQNVRPLGQDLKQGNLVLAAGTRLDYRHLGLLASLGLAKIAVLRRPKVALLASGDELVAAGEPLEPGQIYNSNQPLLTSLLEDLGAEVIQMERVADTFEATEQALLKASENADLILSTGGVSVGEEDHIKPVVEKIGKLGLWRIAMKPGKPLAFGEIKGVIFLGLPGNPVSTFIGAQIFLRPLLGKLSGSAAAQEEALFKGIANFTALTQVRQEYLRVKAKQVEGEWQLDAYPNQNSGVLSSVTWANALAVLPPGSNIQPGDSVNFIQIN</sequence>
<dbReference type="InterPro" id="IPR005110">
    <property type="entry name" value="MoeA_linker/N"/>
</dbReference>
<dbReference type="InterPro" id="IPR005111">
    <property type="entry name" value="MoeA_C_domain_IV"/>
</dbReference>
<dbReference type="EC" id="2.10.1.1" evidence="6"/>
<comment type="catalytic activity">
    <reaction evidence="5">
        <text>adenylyl-molybdopterin + molybdate = Mo-molybdopterin + AMP + H(+)</text>
        <dbReference type="Rhea" id="RHEA:35047"/>
        <dbReference type="ChEBI" id="CHEBI:15378"/>
        <dbReference type="ChEBI" id="CHEBI:36264"/>
        <dbReference type="ChEBI" id="CHEBI:62727"/>
        <dbReference type="ChEBI" id="CHEBI:71302"/>
        <dbReference type="ChEBI" id="CHEBI:456215"/>
        <dbReference type="EC" id="2.10.1.1"/>
    </reaction>
</comment>
<gene>
    <name evidence="8" type="primary">moeA2</name>
    <name evidence="8" type="ORF">GCM10007878_16090</name>
</gene>
<dbReference type="RefSeq" id="WP_027851538.1">
    <property type="nucleotide sequence ID" value="NZ_BSOR01000027.1"/>
</dbReference>
<organism evidence="8 9">
    <name type="scientific">Marinospirillum insulare</name>
    <dbReference type="NCBI Taxonomy" id="217169"/>
    <lineage>
        <taxon>Bacteria</taxon>
        <taxon>Pseudomonadati</taxon>
        <taxon>Pseudomonadota</taxon>
        <taxon>Gammaproteobacteria</taxon>
        <taxon>Oceanospirillales</taxon>
        <taxon>Oceanospirillaceae</taxon>
        <taxon>Marinospirillum</taxon>
    </lineage>
</organism>
<keyword evidence="4 6" id="KW-0501">Molybdenum cofactor biosynthesis</keyword>
<evidence type="ECO:0000313" key="9">
    <source>
        <dbReference type="Proteomes" id="UP001156682"/>
    </source>
</evidence>
<reference evidence="9" key="1">
    <citation type="journal article" date="2019" name="Int. J. Syst. Evol. Microbiol.">
        <title>The Global Catalogue of Microorganisms (GCM) 10K type strain sequencing project: providing services to taxonomists for standard genome sequencing and annotation.</title>
        <authorList>
            <consortium name="The Broad Institute Genomics Platform"/>
            <consortium name="The Broad Institute Genome Sequencing Center for Infectious Disease"/>
            <person name="Wu L."/>
            <person name="Ma J."/>
        </authorList>
    </citation>
    <scope>NUCLEOTIDE SEQUENCE [LARGE SCALE GENOMIC DNA]</scope>
    <source>
        <strain evidence="9">NBRC 100033</strain>
    </source>
</reference>
<protein>
    <recommendedName>
        <fullName evidence="6">Molybdopterin molybdenumtransferase</fullName>
        <ecNumber evidence="6">2.10.1.1</ecNumber>
    </recommendedName>
</protein>
<evidence type="ECO:0000256" key="5">
    <source>
        <dbReference type="ARBA" id="ARBA00047317"/>
    </source>
</evidence>
<dbReference type="SMART" id="SM00852">
    <property type="entry name" value="MoCF_biosynth"/>
    <property type="match status" value="1"/>
</dbReference>
<dbReference type="Pfam" id="PF03454">
    <property type="entry name" value="MoeA_C"/>
    <property type="match status" value="1"/>
</dbReference>
<evidence type="ECO:0000256" key="3">
    <source>
        <dbReference type="ARBA" id="ARBA00010763"/>
    </source>
</evidence>
<comment type="pathway">
    <text evidence="2 6">Cofactor biosynthesis; molybdopterin biosynthesis.</text>
</comment>